<gene>
    <name evidence="2" type="ordered locus">Spiaf_0743</name>
</gene>
<accession>H9UH45</accession>
<keyword evidence="1" id="KW-0732">Signal</keyword>
<evidence type="ECO:0000313" key="3">
    <source>
        <dbReference type="Proteomes" id="UP000007383"/>
    </source>
</evidence>
<keyword evidence="3" id="KW-1185">Reference proteome</keyword>
<dbReference type="AlphaFoldDB" id="H9UH45"/>
<evidence type="ECO:0000313" key="2">
    <source>
        <dbReference type="EMBL" id="AFG36838.1"/>
    </source>
</evidence>
<dbReference type="EMBL" id="CP003282">
    <property type="protein sequence ID" value="AFG36838.1"/>
    <property type="molecule type" value="Genomic_DNA"/>
</dbReference>
<reference evidence="3" key="1">
    <citation type="journal article" date="2013" name="Stand. Genomic Sci.">
        <title>Complete genome sequence of the halophilic bacterium Spirochaeta africana type strain (Z-7692(T)) from the alkaline Lake Magadi in the East African Rift.</title>
        <authorList>
            <person name="Liolos K."/>
            <person name="Abt B."/>
            <person name="Scheuner C."/>
            <person name="Teshima H."/>
            <person name="Held B."/>
            <person name="Lapidus A."/>
            <person name="Nolan M."/>
            <person name="Lucas S."/>
            <person name="Deshpande S."/>
            <person name="Cheng J.F."/>
            <person name="Tapia R."/>
            <person name="Goodwin L.A."/>
            <person name="Pitluck S."/>
            <person name="Pagani I."/>
            <person name="Ivanova N."/>
            <person name="Mavromatis K."/>
            <person name="Mikhailova N."/>
            <person name="Huntemann M."/>
            <person name="Pati A."/>
            <person name="Chen A."/>
            <person name="Palaniappan K."/>
            <person name="Land M."/>
            <person name="Rohde M."/>
            <person name="Tindall B.J."/>
            <person name="Detter J.C."/>
            <person name="Goker M."/>
            <person name="Bristow J."/>
            <person name="Eisen J.A."/>
            <person name="Markowitz V."/>
            <person name="Hugenholtz P."/>
            <person name="Woyke T."/>
            <person name="Klenk H.P."/>
            <person name="Kyrpides N.C."/>
        </authorList>
    </citation>
    <scope>NUCLEOTIDE SEQUENCE</scope>
    <source>
        <strain evidence="3">ATCC 700263 / DSM 8902 / Z-7692</strain>
    </source>
</reference>
<evidence type="ECO:0008006" key="4">
    <source>
        <dbReference type="Google" id="ProtNLM"/>
    </source>
</evidence>
<dbReference type="RefSeq" id="WP_014454835.1">
    <property type="nucleotide sequence ID" value="NC_017098.1"/>
</dbReference>
<dbReference type="Proteomes" id="UP000007383">
    <property type="component" value="Chromosome"/>
</dbReference>
<dbReference type="KEGG" id="sfc:Spiaf_0743"/>
<protein>
    <recommendedName>
        <fullName evidence="4">Outer membrane protein beta-barrel domain-containing protein</fullName>
    </recommendedName>
</protein>
<feature type="signal peptide" evidence="1">
    <location>
        <begin position="1"/>
        <end position="24"/>
    </location>
</feature>
<dbReference type="PATRIC" id="fig|889378.3.peg.749"/>
<dbReference type="HOGENOM" id="CLU_979665_0_0_12"/>
<name>H9UH45_SPIAZ</name>
<dbReference type="eggNOG" id="ENOG502ZW6G">
    <property type="taxonomic scope" value="Bacteria"/>
</dbReference>
<feature type="chain" id="PRO_5003623015" description="Outer membrane protein beta-barrel domain-containing protein" evidence="1">
    <location>
        <begin position="25"/>
        <end position="263"/>
    </location>
</feature>
<dbReference type="OrthoDB" id="370236at2"/>
<organism evidence="2 3">
    <name type="scientific">Spirochaeta africana (strain ATCC 700263 / DSM 8902 / Z-7692)</name>
    <dbReference type="NCBI Taxonomy" id="889378"/>
    <lineage>
        <taxon>Bacteria</taxon>
        <taxon>Pseudomonadati</taxon>
        <taxon>Spirochaetota</taxon>
        <taxon>Spirochaetia</taxon>
        <taxon>Spirochaetales</taxon>
        <taxon>Spirochaetaceae</taxon>
        <taxon>Spirochaeta</taxon>
    </lineage>
</organism>
<sequence>MIDRRRLLLTVCLVWLASALPVSAAHIPGFPAHPLELETFARLFYRTGDIELMADYATGFSGEPLQYQSSKVTLGGYYRLHRNVKAGLFYSFQSGMQHDDDWIVYGDGNWKWEDTRSRWEQVLSADVSPRFMLDFLPGRTWVFMQKLRYSYNFYNNHQILLARPGLTYFHMVEREPVVNIGLQYAVYGALNFGPSPVYRHGPYINILYHFSPHVQFSVGAGRQIVRWDDSADFRALHPDESYADRRYRPWIIDAGVLFRLGSR</sequence>
<proteinExistence type="predicted"/>
<evidence type="ECO:0000256" key="1">
    <source>
        <dbReference type="SAM" id="SignalP"/>
    </source>
</evidence>